<evidence type="ECO:0000256" key="4">
    <source>
        <dbReference type="ARBA" id="ARBA00022630"/>
    </source>
</evidence>
<keyword evidence="7" id="KW-0560">Oxidoreductase</keyword>
<feature type="compositionally biased region" description="Low complexity" evidence="12">
    <location>
        <begin position="398"/>
        <end position="407"/>
    </location>
</feature>
<feature type="region of interest" description="Disordered" evidence="12">
    <location>
        <begin position="336"/>
        <end position="362"/>
    </location>
</feature>
<dbReference type="AlphaFoldDB" id="A0A941D061"/>
<name>A0A941D061_9CAUL</name>
<dbReference type="Proteomes" id="UP000622580">
    <property type="component" value="Unassembled WGS sequence"/>
</dbReference>
<dbReference type="RefSeq" id="WP_215339238.1">
    <property type="nucleotide sequence ID" value="NZ_JAGSGD010000001.1"/>
</dbReference>
<dbReference type="PANTHER" id="PTHR42747">
    <property type="entry name" value="NITRONATE MONOOXYGENASE-RELATED"/>
    <property type="match status" value="1"/>
</dbReference>
<evidence type="ECO:0000256" key="8">
    <source>
        <dbReference type="ARBA" id="ARBA00023033"/>
    </source>
</evidence>
<dbReference type="FunFam" id="3.20.20.70:FF:000154">
    <property type="entry name" value="Probable nitronate monooxygenase"/>
    <property type="match status" value="1"/>
</dbReference>
<comment type="caution">
    <text evidence="13">The sequence shown here is derived from an EMBL/GenBank/DDBJ whole genome shotgun (WGS) entry which is preliminary data.</text>
</comment>
<evidence type="ECO:0000313" key="14">
    <source>
        <dbReference type="Proteomes" id="UP000622580"/>
    </source>
</evidence>
<evidence type="ECO:0000256" key="11">
    <source>
        <dbReference type="ARBA" id="ARBA00067136"/>
    </source>
</evidence>
<dbReference type="SUPFAM" id="SSF51412">
    <property type="entry name" value="Inosine monophosphate dehydrogenase (IMPDH)"/>
    <property type="match status" value="1"/>
</dbReference>
<comment type="catalytic activity">
    <reaction evidence="10">
        <text>3 propionate 3-nitronate + 3 O2 + H2O = 3 3-oxopropanoate + 2 nitrate + nitrite + H2O2 + 3 H(+)</text>
        <dbReference type="Rhea" id="RHEA:57332"/>
        <dbReference type="ChEBI" id="CHEBI:15377"/>
        <dbReference type="ChEBI" id="CHEBI:15378"/>
        <dbReference type="ChEBI" id="CHEBI:15379"/>
        <dbReference type="ChEBI" id="CHEBI:16240"/>
        <dbReference type="ChEBI" id="CHEBI:16301"/>
        <dbReference type="ChEBI" id="CHEBI:17632"/>
        <dbReference type="ChEBI" id="CHEBI:33190"/>
        <dbReference type="ChEBI" id="CHEBI:136067"/>
    </reaction>
</comment>
<keyword evidence="8 13" id="KW-0503">Monooxygenase</keyword>
<proteinExistence type="inferred from homology"/>
<keyword evidence="4" id="KW-0285">Flavoprotein</keyword>
<keyword evidence="5" id="KW-0288">FMN</keyword>
<dbReference type="PANTHER" id="PTHR42747:SF3">
    <property type="entry name" value="NITRONATE MONOOXYGENASE-RELATED"/>
    <property type="match status" value="1"/>
</dbReference>
<evidence type="ECO:0000256" key="9">
    <source>
        <dbReference type="ARBA" id="ARBA00031155"/>
    </source>
</evidence>
<evidence type="ECO:0000256" key="12">
    <source>
        <dbReference type="SAM" id="MobiDB-lite"/>
    </source>
</evidence>
<dbReference type="GO" id="GO:0009636">
    <property type="term" value="P:response to toxic substance"/>
    <property type="evidence" value="ECO:0007669"/>
    <property type="project" value="UniProtKB-KW"/>
</dbReference>
<dbReference type="Gene3D" id="3.20.20.70">
    <property type="entry name" value="Aldolase class I"/>
    <property type="match status" value="1"/>
</dbReference>
<dbReference type="Pfam" id="PF03060">
    <property type="entry name" value="NMO"/>
    <property type="match status" value="1"/>
</dbReference>
<dbReference type="InterPro" id="IPR013785">
    <property type="entry name" value="Aldolase_TIM"/>
</dbReference>
<evidence type="ECO:0000256" key="3">
    <source>
        <dbReference type="ARBA" id="ARBA00022575"/>
    </source>
</evidence>
<accession>A0A941D061</accession>
<sequence>MDFAAFLHALPIPILQAPMVGASSPEMAVAVSKAGGLGALGAGGLAPADIAPAVAALRAATDRPFGVNLFINPVAAPGAEVVDAALERLAPWYAELGAPLPAQPNDYAPDFEGQFAALVRAAPAVASFTFSILTKAQVDALHAAGCYVVGTATTVAEARAWAAVGADGISAQGAEAGGHRGHFLAETQASLVGTMALVATIRAAVDIPVIAAGGIMDGRGVAAALALGADAVQMGTAFLLADQTVISAPWRGALKTAGDDPTRLTRAFTGRHARGIENRFMREMREVEDEVPAYPVQNRLTQPLRAAAAKAGDAQMLSLWAGQGVRLAKVGDAGEDGQPLVGGGQAGLPGPRRTGGPLERDSLKWTPVQATVTLQENMGERQWRRLTWPPYRPPPATPGSSPCRWWRSPPPGPAARPTVRR</sequence>
<keyword evidence="6" id="KW-0547">Nucleotide-binding</keyword>
<evidence type="ECO:0000256" key="5">
    <source>
        <dbReference type="ARBA" id="ARBA00022643"/>
    </source>
</evidence>
<keyword evidence="3" id="KW-0216">Detoxification</keyword>
<evidence type="ECO:0000256" key="6">
    <source>
        <dbReference type="ARBA" id="ARBA00022741"/>
    </source>
</evidence>
<dbReference type="GO" id="GO:0000166">
    <property type="term" value="F:nucleotide binding"/>
    <property type="evidence" value="ECO:0007669"/>
    <property type="project" value="UniProtKB-KW"/>
</dbReference>
<organism evidence="13 14">
    <name type="scientific">Phenylobacterium glaciei</name>
    <dbReference type="NCBI Taxonomy" id="2803784"/>
    <lineage>
        <taxon>Bacteria</taxon>
        <taxon>Pseudomonadati</taxon>
        <taxon>Pseudomonadota</taxon>
        <taxon>Alphaproteobacteria</taxon>
        <taxon>Caulobacterales</taxon>
        <taxon>Caulobacteraceae</taxon>
        <taxon>Phenylobacterium</taxon>
    </lineage>
</organism>
<dbReference type="CDD" id="cd04730">
    <property type="entry name" value="NPD_like"/>
    <property type="match status" value="1"/>
</dbReference>
<feature type="compositionally biased region" description="Low complexity" evidence="12">
    <location>
        <begin position="348"/>
        <end position="357"/>
    </location>
</feature>
<dbReference type="InterPro" id="IPR004136">
    <property type="entry name" value="NMO"/>
</dbReference>
<evidence type="ECO:0000256" key="1">
    <source>
        <dbReference type="ARBA" id="ARBA00001917"/>
    </source>
</evidence>
<evidence type="ECO:0000256" key="2">
    <source>
        <dbReference type="ARBA" id="ARBA00009881"/>
    </source>
</evidence>
<gene>
    <name evidence="13" type="ORF">JKL49_06835</name>
</gene>
<dbReference type="EMBL" id="JAGSGD010000001">
    <property type="protein sequence ID" value="MBR7619102.1"/>
    <property type="molecule type" value="Genomic_DNA"/>
</dbReference>
<dbReference type="GO" id="GO:0018580">
    <property type="term" value="F:nitronate monooxygenase activity"/>
    <property type="evidence" value="ECO:0007669"/>
    <property type="project" value="InterPro"/>
</dbReference>
<keyword evidence="14" id="KW-1185">Reference proteome</keyword>
<comment type="cofactor">
    <cofactor evidence="1">
        <name>FMN</name>
        <dbReference type="ChEBI" id="CHEBI:58210"/>
    </cofactor>
</comment>
<feature type="region of interest" description="Disordered" evidence="12">
    <location>
        <begin position="385"/>
        <end position="421"/>
    </location>
</feature>
<reference evidence="13" key="1">
    <citation type="submission" date="2021-04" db="EMBL/GenBank/DDBJ databases">
        <title>Draft genome assembly of strain Phenylobacterium sp. 20VBR1 using MiniION and Illumina platforms.</title>
        <authorList>
            <person name="Thomas F.A."/>
            <person name="Krishnan K.P."/>
            <person name="Sinha R.K."/>
        </authorList>
    </citation>
    <scope>NUCLEOTIDE SEQUENCE</scope>
    <source>
        <strain evidence="13">20VBR1</strain>
    </source>
</reference>
<protein>
    <recommendedName>
        <fullName evidence="11">Nitronate monooxygenase</fullName>
    </recommendedName>
    <alternativeName>
        <fullName evidence="9">Propionate 3-nitronate monooxygenase</fullName>
    </alternativeName>
</protein>
<comment type="similarity">
    <text evidence="2">Belongs to the nitronate monooxygenase family. NMO class I subfamily.</text>
</comment>
<evidence type="ECO:0000256" key="10">
    <source>
        <dbReference type="ARBA" id="ARBA00049401"/>
    </source>
</evidence>
<evidence type="ECO:0000256" key="7">
    <source>
        <dbReference type="ARBA" id="ARBA00023002"/>
    </source>
</evidence>
<evidence type="ECO:0000313" key="13">
    <source>
        <dbReference type="EMBL" id="MBR7619102.1"/>
    </source>
</evidence>